<accession>A0ABT1SW36</accession>
<evidence type="ECO:0000313" key="2">
    <source>
        <dbReference type="EMBL" id="MCQ6956552.1"/>
    </source>
</evidence>
<dbReference type="EMBL" id="JANHOH010000001">
    <property type="protein sequence ID" value="MCQ6956552.1"/>
    <property type="molecule type" value="Genomic_DNA"/>
</dbReference>
<evidence type="ECO:0000313" key="3">
    <source>
        <dbReference type="Proteomes" id="UP001204376"/>
    </source>
</evidence>
<dbReference type="Proteomes" id="UP001204376">
    <property type="component" value="Unassembled WGS sequence"/>
</dbReference>
<organism evidence="2 3">
    <name type="scientific">Mucilaginibacter aquariorum</name>
    <dbReference type="NCBI Taxonomy" id="2967225"/>
    <lineage>
        <taxon>Bacteria</taxon>
        <taxon>Pseudomonadati</taxon>
        <taxon>Bacteroidota</taxon>
        <taxon>Sphingobacteriia</taxon>
        <taxon>Sphingobacteriales</taxon>
        <taxon>Sphingobacteriaceae</taxon>
        <taxon>Mucilaginibacter</taxon>
    </lineage>
</organism>
<dbReference type="Gene3D" id="2.160.20.10">
    <property type="entry name" value="Single-stranded right-handed beta-helix, Pectin lyase-like"/>
    <property type="match status" value="1"/>
</dbReference>
<name>A0ABT1SW36_9SPHI</name>
<dbReference type="InterPro" id="IPR011050">
    <property type="entry name" value="Pectin_lyase_fold/virulence"/>
</dbReference>
<sequence length="392" mass="42967">MIQTKHKSQTTVLKFLLLLTLLSFSRCKKDEVQTTPDLKKSELADLPPTLETITTVSSTSYRIENSLPSGYVKDGSRDYTSYIQAAINKYADVTFPAFPIMVNNTGIIIPSNRKVSFLTGGKIIQKPTSATNYNAIRIYKATNVTLNNPVVVGDRYKHLGSTGEWGQGITIYGSSNITINAPIVSNCWGDGIYLGATDKITNRNIIINNANCTYNRRNGISVTSVIGLILEAPYCAYSNGISPYAGIDIEPSYYTDEIQNVTINNARTEYNPGYGIQAGFRSLFGGPNKTIGLKIANHIDKSSKVALKVSATLTRQVGSETVTGPVTITNPFWRKNTLTPIQTNILVKTIKLTITNPTVQDINGINLSDASILSLFTYKTNINREANYSLTF</sequence>
<evidence type="ECO:0008006" key="4">
    <source>
        <dbReference type="Google" id="ProtNLM"/>
    </source>
</evidence>
<keyword evidence="3" id="KW-1185">Reference proteome</keyword>
<keyword evidence="1" id="KW-0732">Signal</keyword>
<dbReference type="InterPro" id="IPR012334">
    <property type="entry name" value="Pectin_lyas_fold"/>
</dbReference>
<comment type="caution">
    <text evidence="2">The sequence shown here is derived from an EMBL/GenBank/DDBJ whole genome shotgun (WGS) entry which is preliminary data.</text>
</comment>
<feature type="chain" id="PRO_5045405896" description="Right-handed parallel beta-helix repeat-containing protein" evidence="1">
    <location>
        <begin position="29"/>
        <end position="392"/>
    </location>
</feature>
<proteinExistence type="predicted"/>
<protein>
    <recommendedName>
        <fullName evidence="4">Right-handed parallel beta-helix repeat-containing protein</fullName>
    </recommendedName>
</protein>
<reference evidence="2 3" key="1">
    <citation type="submission" date="2022-07" db="EMBL/GenBank/DDBJ databases">
        <title>Mucilaginibacter sp. JC4.</title>
        <authorList>
            <person name="Le V."/>
            <person name="Ko S.-R."/>
            <person name="Ahn C.-Y."/>
            <person name="Oh H.-M."/>
        </authorList>
    </citation>
    <scope>NUCLEOTIDE SEQUENCE [LARGE SCALE GENOMIC DNA]</scope>
    <source>
        <strain evidence="2 3">JC4</strain>
    </source>
</reference>
<gene>
    <name evidence="2" type="ORF">NPE20_01220</name>
</gene>
<feature type="signal peptide" evidence="1">
    <location>
        <begin position="1"/>
        <end position="28"/>
    </location>
</feature>
<dbReference type="RefSeq" id="WP_256536768.1">
    <property type="nucleotide sequence ID" value="NZ_JANHOH010000001.1"/>
</dbReference>
<evidence type="ECO:0000256" key="1">
    <source>
        <dbReference type="SAM" id="SignalP"/>
    </source>
</evidence>
<dbReference type="SUPFAM" id="SSF51126">
    <property type="entry name" value="Pectin lyase-like"/>
    <property type="match status" value="1"/>
</dbReference>